<dbReference type="EMBL" id="MHTT01000010">
    <property type="protein sequence ID" value="OHA65855.1"/>
    <property type="molecule type" value="Genomic_DNA"/>
</dbReference>
<protein>
    <recommendedName>
        <fullName evidence="1">PD-(D/E)XK endonuclease-like domain-containing protein</fullName>
    </recommendedName>
</protein>
<organism evidence="2 3">
    <name type="scientific">Candidatus Wildermuthbacteria bacterium RIFCSPHIGHO2_01_FULL_49_22b</name>
    <dbReference type="NCBI Taxonomy" id="1802448"/>
    <lineage>
        <taxon>Bacteria</taxon>
        <taxon>Candidatus Wildermuthiibacteriota</taxon>
    </lineage>
</organism>
<dbReference type="InterPro" id="IPR038726">
    <property type="entry name" value="PDDEXK_AddAB-type"/>
</dbReference>
<proteinExistence type="predicted"/>
<evidence type="ECO:0000313" key="2">
    <source>
        <dbReference type="EMBL" id="OHA65855.1"/>
    </source>
</evidence>
<feature type="domain" description="PD-(D/E)XK endonuclease-like" evidence="1">
    <location>
        <begin position="3"/>
        <end position="259"/>
    </location>
</feature>
<reference evidence="2 3" key="1">
    <citation type="journal article" date="2016" name="Nat. Commun.">
        <title>Thousands of microbial genomes shed light on interconnected biogeochemical processes in an aquifer system.</title>
        <authorList>
            <person name="Anantharaman K."/>
            <person name="Brown C.T."/>
            <person name="Hug L.A."/>
            <person name="Sharon I."/>
            <person name="Castelle C.J."/>
            <person name="Probst A.J."/>
            <person name="Thomas B.C."/>
            <person name="Singh A."/>
            <person name="Wilkins M.J."/>
            <person name="Karaoz U."/>
            <person name="Brodie E.L."/>
            <person name="Williams K.H."/>
            <person name="Hubbard S.S."/>
            <person name="Banfield J.F."/>
        </authorList>
    </citation>
    <scope>NUCLEOTIDE SEQUENCE [LARGE SCALE GENOMIC DNA]</scope>
</reference>
<dbReference type="InterPro" id="IPR011604">
    <property type="entry name" value="PDDEXK-like_dom_sf"/>
</dbReference>
<name>A0A1G2QZ06_9BACT</name>
<evidence type="ECO:0000259" key="1">
    <source>
        <dbReference type="Pfam" id="PF12705"/>
    </source>
</evidence>
<dbReference type="Proteomes" id="UP000178065">
    <property type="component" value="Unassembled WGS sequence"/>
</dbReference>
<sequence length="281" mass="32835">MKQVSFSQLMTYVRCPEHWLFHYKLGLKRNPRKVFKHGFALHETFAYHLDQKKKDGKGLSAGEAKEFFADVFLQAMEDYKQELAAARPYLTREYLSKERQISLNNLVDTGMRGIETYYKKLNPFIKPDLVEEAFEFSASKNVKVIGRIDLTDKKGVIYELKTTRRSPNMQDIRSDPQLALYQLGYHSIAGKYPKAISKDYIVLSKNNSKIVRFVVVRPFVDKATVLRNINSIMDAIEHNIFYCMHPAESWLCSKEWCGYYTLHQELKKLGSEKFMAKYTPR</sequence>
<dbReference type="Gene3D" id="3.90.320.10">
    <property type="match status" value="1"/>
</dbReference>
<dbReference type="Pfam" id="PF12705">
    <property type="entry name" value="PDDEXK_1"/>
    <property type="match status" value="1"/>
</dbReference>
<dbReference type="AlphaFoldDB" id="A0A1G2QZ06"/>
<evidence type="ECO:0000313" key="3">
    <source>
        <dbReference type="Proteomes" id="UP000178065"/>
    </source>
</evidence>
<comment type="caution">
    <text evidence="2">The sequence shown here is derived from an EMBL/GenBank/DDBJ whole genome shotgun (WGS) entry which is preliminary data.</text>
</comment>
<accession>A0A1G2QZ06</accession>
<gene>
    <name evidence="2" type="ORF">A2672_02715</name>
</gene>